<dbReference type="Proteomes" id="UP000217790">
    <property type="component" value="Unassembled WGS sequence"/>
</dbReference>
<reference evidence="2" key="1">
    <citation type="journal article" date="2017" name="Nat. Ecol. Evol.">
        <title>Genome expansion and lineage-specific genetic innovations in the forest pathogenic fungi Armillaria.</title>
        <authorList>
            <person name="Sipos G."/>
            <person name="Prasanna A.N."/>
            <person name="Walter M.C."/>
            <person name="O'Connor E."/>
            <person name="Balint B."/>
            <person name="Krizsan K."/>
            <person name="Kiss B."/>
            <person name="Hess J."/>
            <person name="Varga T."/>
            <person name="Slot J."/>
            <person name="Riley R."/>
            <person name="Boka B."/>
            <person name="Rigling D."/>
            <person name="Barry K."/>
            <person name="Lee J."/>
            <person name="Mihaltcheva S."/>
            <person name="LaButti K."/>
            <person name="Lipzen A."/>
            <person name="Waldron R."/>
            <person name="Moloney N.M."/>
            <person name="Sperisen C."/>
            <person name="Kredics L."/>
            <person name="Vagvoelgyi C."/>
            <person name="Patrignani A."/>
            <person name="Fitzpatrick D."/>
            <person name="Nagy I."/>
            <person name="Doyle S."/>
            <person name="Anderson J.B."/>
            <person name="Grigoriev I.V."/>
            <person name="Gueldener U."/>
            <person name="Muensterkoetter M."/>
            <person name="Nagy L.G."/>
        </authorList>
    </citation>
    <scope>NUCLEOTIDE SEQUENCE [LARGE SCALE GENOMIC DNA]</scope>
    <source>
        <strain evidence="2">Ar21-2</strain>
    </source>
</reference>
<sequence length="423" mass="48004">MLTQSPSTITVSDTISITIHAAMTFRDAVRNSLVDNEVAVALLKMFAKFDVSKDDSLSILLRLSLAMINLFSGHTTVPQPFLEPDIIPVPSILDPSLDEAGYADLPLKRELFSEALILLGRSSFEWREHCAAQRAVFLTLRQVIDTDFFSQSIQTKGLRSLHVQVLDLCASLYESHVPGTAQFKWDENSESFLNKIFSVLHMEDETQDVASASADVFRHGFLSSAPLAYRIFQCQDGFRGLSSLQMDSKYRFMKAYVQGLSHAVRQGVATEHPWDRLGLEEQIDYLYKPDNLFQACTILAVVSALPWNAGADNIGVLDLARLRHSDHLTWNSCRTRLEHLADSDTYFRMLQIQAFKGEHKLRPFSQEDIERDLRNAIVDLDRIFRPPVVWTQLLGFISNFAWRKSEREDRIGKDQVAARSTFV</sequence>
<evidence type="ECO:0000313" key="2">
    <source>
        <dbReference type="Proteomes" id="UP000217790"/>
    </source>
</evidence>
<proteinExistence type="predicted"/>
<protein>
    <submittedName>
        <fullName evidence="1">Uncharacterized protein</fullName>
    </submittedName>
</protein>
<organism evidence="1 2">
    <name type="scientific">Armillaria gallica</name>
    <name type="common">Bulbous honey fungus</name>
    <name type="synonym">Armillaria bulbosa</name>
    <dbReference type="NCBI Taxonomy" id="47427"/>
    <lineage>
        <taxon>Eukaryota</taxon>
        <taxon>Fungi</taxon>
        <taxon>Dikarya</taxon>
        <taxon>Basidiomycota</taxon>
        <taxon>Agaricomycotina</taxon>
        <taxon>Agaricomycetes</taxon>
        <taxon>Agaricomycetidae</taxon>
        <taxon>Agaricales</taxon>
        <taxon>Marasmiineae</taxon>
        <taxon>Physalacriaceae</taxon>
        <taxon>Armillaria</taxon>
    </lineage>
</organism>
<name>A0A2H3CW20_ARMGA</name>
<gene>
    <name evidence="1" type="ORF">ARMGADRAFT_461483</name>
</gene>
<dbReference type="InParanoid" id="A0A2H3CW20"/>
<accession>A0A2H3CW20</accession>
<keyword evidence="2" id="KW-1185">Reference proteome</keyword>
<dbReference type="EMBL" id="KZ293679">
    <property type="protein sequence ID" value="PBK87221.1"/>
    <property type="molecule type" value="Genomic_DNA"/>
</dbReference>
<dbReference type="AlphaFoldDB" id="A0A2H3CW20"/>
<evidence type="ECO:0000313" key="1">
    <source>
        <dbReference type="EMBL" id="PBK87221.1"/>
    </source>
</evidence>